<evidence type="ECO:0000313" key="3">
    <source>
        <dbReference type="Proteomes" id="UP001629214"/>
    </source>
</evidence>
<dbReference type="InterPro" id="IPR041685">
    <property type="entry name" value="AAA_GajA/Old/RecF-like"/>
</dbReference>
<keyword evidence="3" id="KW-1185">Reference proteome</keyword>
<dbReference type="SUPFAM" id="SSF52540">
    <property type="entry name" value="P-loop containing nucleoside triphosphate hydrolases"/>
    <property type="match status" value="1"/>
</dbReference>
<dbReference type="RefSeq" id="WP_408168600.1">
    <property type="nucleotide sequence ID" value="NZ_JAQQFR010000009.1"/>
</dbReference>
<dbReference type="PANTHER" id="PTHR43581:SF2">
    <property type="entry name" value="EXCINUCLEASE ATPASE SUBUNIT"/>
    <property type="match status" value="1"/>
</dbReference>
<name>A0ABW8Z8W5_9BURK</name>
<proteinExistence type="predicted"/>
<gene>
    <name evidence="2" type="ORF">PQR63_14265</name>
</gene>
<dbReference type="Gene3D" id="3.40.50.300">
    <property type="entry name" value="P-loop containing nucleotide triphosphate hydrolases"/>
    <property type="match status" value="1"/>
</dbReference>
<dbReference type="EMBL" id="JAQQFR010000009">
    <property type="protein sequence ID" value="MFL9879559.1"/>
    <property type="molecule type" value="Genomic_DNA"/>
</dbReference>
<feature type="domain" description="AAA+ ATPase" evidence="1">
    <location>
        <begin position="14"/>
        <end position="257"/>
    </location>
</feature>
<dbReference type="InterPro" id="IPR051396">
    <property type="entry name" value="Bact_Antivir_Def_Nuclease"/>
</dbReference>
<dbReference type="CDD" id="cd00267">
    <property type="entry name" value="ABC_ATPase"/>
    <property type="match status" value="1"/>
</dbReference>
<organism evidence="2 3">
    <name type="scientific">Herbaspirillum rhizosphaerae</name>
    <dbReference type="NCBI Taxonomy" id="346179"/>
    <lineage>
        <taxon>Bacteria</taxon>
        <taxon>Pseudomonadati</taxon>
        <taxon>Pseudomonadota</taxon>
        <taxon>Betaproteobacteria</taxon>
        <taxon>Burkholderiales</taxon>
        <taxon>Oxalobacteraceae</taxon>
        <taxon>Herbaspirillum</taxon>
    </lineage>
</organism>
<evidence type="ECO:0000259" key="1">
    <source>
        <dbReference type="SMART" id="SM00382"/>
    </source>
</evidence>
<dbReference type="SMART" id="SM00382">
    <property type="entry name" value="AAA"/>
    <property type="match status" value="1"/>
</dbReference>
<dbReference type="Proteomes" id="UP001629214">
    <property type="component" value="Unassembled WGS sequence"/>
</dbReference>
<dbReference type="PANTHER" id="PTHR43581">
    <property type="entry name" value="ATP/GTP PHOSPHATASE"/>
    <property type="match status" value="1"/>
</dbReference>
<accession>A0ABW8Z8W5</accession>
<comment type="caution">
    <text evidence="2">The sequence shown here is derived from an EMBL/GenBank/DDBJ whole genome shotgun (WGS) entry which is preliminary data.</text>
</comment>
<reference evidence="2 3" key="1">
    <citation type="journal article" date="2024" name="Chem. Sci.">
        <title>Discovery of megapolipeptins by genome mining of a Burkholderiales bacteria collection.</title>
        <authorList>
            <person name="Paulo B.S."/>
            <person name="Recchia M.J.J."/>
            <person name="Lee S."/>
            <person name="Fergusson C.H."/>
            <person name="Romanowski S.B."/>
            <person name="Hernandez A."/>
            <person name="Krull N."/>
            <person name="Liu D.Y."/>
            <person name="Cavanagh H."/>
            <person name="Bos A."/>
            <person name="Gray C.A."/>
            <person name="Murphy B.T."/>
            <person name="Linington R.G."/>
            <person name="Eustaquio A.S."/>
        </authorList>
    </citation>
    <scope>NUCLEOTIDE SEQUENCE [LARGE SCALE GENOMIC DNA]</scope>
    <source>
        <strain evidence="2 3">RL21-008-BIB-B</strain>
    </source>
</reference>
<sequence>MEIVGNGDYVVKDLNLINIFMGKNGCGKSTALKAFDTHLRGDARFSQLRYIAPERGGALMFNATVAQNISNQVWLENQSRQNQFNQFKENTLLNYRKLELLALREMEKNVQNSLPAESFQDTVDLINLLLDNVQIRREDNDFKIYKTDGVQLTPQQISSGESELIALAIECLVFSKEATPGKENILFLDEPDAHLHPDLQARFGKFLKTLVEKSNFRIIAATHSTSFLGAFSEQEYKDVSVAFINAGQKIIQMRPISDLYRKVLPVFGAHPLSNIFNESPILLVEGEDDERVWQQAVRTSKGRIKIFPCAVDSINNLNEYEIEIASVVSSIYDNPKAFSLRDRDETDDFINDILPLIRMRLSCRAAENLLLCDDVLARLNTSWEALKVKIEEWIVRNDDHIHIEEMRKFQAGDFLRKDYDLKTIRNDLMGIMGSNKPWEVVVGQCIGMMVNARWETPNSLANYLGEKVVNNLIV</sequence>
<dbReference type="InterPro" id="IPR003593">
    <property type="entry name" value="AAA+_ATPase"/>
</dbReference>
<dbReference type="Pfam" id="PF13175">
    <property type="entry name" value="AAA_15"/>
    <property type="match status" value="1"/>
</dbReference>
<protein>
    <submittedName>
        <fullName evidence="2">AAA family ATPase</fullName>
    </submittedName>
</protein>
<dbReference type="InterPro" id="IPR027417">
    <property type="entry name" value="P-loop_NTPase"/>
</dbReference>
<evidence type="ECO:0000313" key="2">
    <source>
        <dbReference type="EMBL" id="MFL9879559.1"/>
    </source>
</evidence>